<dbReference type="AlphaFoldDB" id="A0A9D9GVL3"/>
<evidence type="ECO:0000313" key="3">
    <source>
        <dbReference type="Proteomes" id="UP000823634"/>
    </source>
</evidence>
<dbReference type="InterPro" id="IPR050270">
    <property type="entry name" value="DegV_domain_contain"/>
</dbReference>
<sequence>MRHIIVDSGSSIKPEEAKALGLDVLPIRINIGGREYSDGVDIDSSSLYKLMEETKQFPKTALPRLDLAEELVKGYVEKGDEVLILPISSALSGTYSSLCSLLSPYKGVKVFDTKQAAGGIRILALEALKHADMDLDSLCAHLEQLRRRISLISLPETLDYLLKGGRLKKAAWMLGTLLRILPVISLGKEGEVISSAKVRGLHNGIKYLSEKPIEEGIDTSYPIVASYTKSRENLDKVMALLKEKGIVTDCYDDLTATLAAHWGPNAFGLFYVKKA</sequence>
<dbReference type="PROSITE" id="PS51482">
    <property type="entry name" value="DEGV"/>
    <property type="match status" value="1"/>
</dbReference>
<dbReference type="GO" id="GO:0008289">
    <property type="term" value="F:lipid binding"/>
    <property type="evidence" value="ECO:0007669"/>
    <property type="project" value="UniProtKB-KW"/>
</dbReference>
<dbReference type="Pfam" id="PF02645">
    <property type="entry name" value="DegV"/>
    <property type="match status" value="1"/>
</dbReference>
<dbReference type="Proteomes" id="UP000823634">
    <property type="component" value="Unassembled WGS sequence"/>
</dbReference>
<reference evidence="2" key="2">
    <citation type="journal article" date="2021" name="PeerJ">
        <title>Extensive microbial diversity within the chicken gut microbiome revealed by metagenomics and culture.</title>
        <authorList>
            <person name="Gilroy R."/>
            <person name="Ravi A."/>
            <person name="Getino M."/>
            <person name="Pursley I."/>
            <person name="Horton D.L."/>
            <person name="Alikhan N.F."/>
            <person name="Baker D."/>
            <person name="Gharbi K."/>
            <person name="Hall N."/>
            <person name="Watson M."/>
            <person name="Adriaenssens E.M."/>
            <person name="Foster-Nyarko E."/>
            <person name="Jarju S."/>
            <person name="Secka A."/>
            <person name="Antonio M."/>
            <person name="Oren A."/>
            <person name="Chaudhuri R.R."/>
            <person name="La Ragione R."/>
            <person name="Hildebrand F."/>
            <person name="Pallen M.J."/>
        </authorList>
    </citation>
    <scope>NUCLEOTIDE SEQUENCE</scope>
    <source>
        <strain evidence="2">17113</strain>
    </source>
</reference>
<dbReference type="PANTHER" id="PTHR33434:SF2">
    <property type="entry name" value="FATTY ACID-BINDING PROTEIN TM_1468"/>
    <property type="match status" value="1"/>
</dbReference>
<dbReference type="NCBIfam" id="TIGR00762">
    <property type="entry name" value="DegV"/>
    <property type="match status" value="1"/>
</dbReference>
<dbReference type="InterPro" id="IPR043168">
    <property type="entry name" value="DegV_C"/>
</dbReference>
<proteinExistence type="predicted"/>
<dbReference type="SUPFAM" id="SSF82549">
    <property type="entry name" value="DAK1/DegV-like"/>
    <property type="match status" value="1"/>
</dbReference>
<dbReference type="PANTHER" id="PTHR33434">
    <property type="entry name" value="DEGV DOMAIN-CONTAINING PROTEIN DR_1986-RELATED"/>
    <property type="match status" value="1"/>
</dbReference>
<dbReference type="EMBL" id="JADINA010000019">
    <property type="protein sequence ID" value="MBO8426229.1"/>
    <property type="molecule type" value="Genomic_DNA"/>
</dbReference>
<gene>
    <name evidence="2" type="ORF">IAC61_02780</name>
</gene>
<dbReference type="Gene3D" id="3.40.50.10170">
    <property type="match status" value="1"/>
</dbReference>
<reference evidence="2" key="1">
    <citation type="submission" date="2020-10" db="EMBL/GenBank/DDBJ databases">
        <authorList>
            <person name="Gilroy R."/>
        </authorList>
    </citation>
    <scope>NUCLEOTIDE SEQUENCE</scope>
    <source>
        <strain evidence="2">17113</strain>
    </source>
</reference>
<dbReference type="InterPro" id="IPR003797">
    <property type="entry name" value="DegV"/>
</dbReference>
<accession>A0A9D9GVL3</accession>
<protein>
    <submittedName>
        <fullName evidence="2">DegV family protein</fullName>
    </submittedName>
</protein>
<evidence type="ECO:0000256" key="1">
    <source>
        <dbReference type="ARBA" id="ARBA00023121"/>
    </source>
</evidence>
<evidence type="ECO:0000313" key="2">
    <source>
        <dbReference type="EMBL" id="MBO8426229.1"/>
    </source>
</evidence>
<comment type="caution">
    <text evidence="2">The sequence shown here is derived from an EMBL/GenBank/DDBJ whole genome shotgun (WGS) entry which is preliminary data.</text>
</comment>
<organism evidence="2 3">
    <name type="scientific">Candidatus Alloenteromonas pullistercoris</name>
    <dbReference type="NCBI Taxonomy" id="2840785"/>
    <lineage>
        <taxon>Bacteria</taxon>
        <taxon>Bacillati</taxon>
        <taxon>Bacillota</taxon>
        <taxon>Bacillota incertae sedis</taxon>
        <taxon>Candidatus Alloenteromonas</taxon>
    </lineage>
</organism>
<keyword evidence="1" id="KW-0446">Lipid-binding</keyword>
<name>A0A9D9GVL3_9FIRM</name>
<dbReference type="Gene3D" id="3.30.1180.10">
    <property type="match status" value="1"/>
</dbReference>